<feature type="region of interest" description="Disordered" evidence="1">
    <location>
        <begin position="21"/>
        <end position="88"/>
    </location>
</feature>
<keyword evidence="2" id="KW-0732">Signal</keyword>
<evidence type="ECO:0000256" key="1">
    <source>
        <dbReference type="SAM" id="MobiDB-lite"/>
    </source>
</evidence>
<sequence length="88" mass="8862">MKSSIAAIAMIAAVPVAMATGKPPASNAAAKLSLASGPASEQGKGHGYGYGRDRDNGNGYGYGHDKGRGRGHDIGKGRGHDDDNPDSP</sequence>
<proteinExistence type="predicted"/>
<protein>
    <submittedName>
        <fullName evidence="3">Uncharacterized protein</fullName>
    </submittedName>
</protein>
<reference evidence="3" key="1">
    <citation type="submission" date="2022-05" db="EMBL/GenBank/DDBJ databases">
        <title>Sphingomonas sp. strain MG17 Genome sequencing and assembly.</title>
        <authorList>
            <person name="Kim I."/>
        </authorList>
    </citation>
    <scope>NUCLEOTIDE SEQUENCE</scope>
    <source>
        <strain evidence="3">MG17</strain>
    </source>
</reference>
<dbReference type="Proteomes" id="UP001139451">
    <property type="component" value="Unassembled WGS sequence"/>
</dbReference>
<feature type="signal peptide" evidence="2">
    <location>
        <begin position="1"/>
        <end position="19"/>
    </location>
</feature>
<evidence type="ECO:0000313" key="4">
    <source>
        <dbReference type="Proteomes" id="UP001139451"/>
    </source>
</evidence>
<gene>
    <name evidence="3" type="ORF">M9978_04030</name>
</gene>
<keyword evidence="4" id="KW-1185">Reference proteome</keyword>
<feature type="compositionally biased region" description="Low complexity" evidence="1">
    <location>
        <begin position="21"/>
        <end position="35"/>
    </location>
</feature>
<dbReference type="AlphaFoldDB" id="A0A9X2HKL2"/>
<name>A0A9X2HKL2_9SPHN</name>
<organism evidence="3 4">
    <name type="scientific">Sphingomonas tagetis</name>
    <dbReference type="NCBI Taxonomy" id="2949092"/>
    <lineage>
        <taxon>Bacteria</taxon>
        <taxon>Pseudomonadati</taxon>
        <taxon>Pseudomonadota</taxon>
        <taxon>Alphaproteobacteria</taxon>
        <taxon>Sphingomonadales</taxon>
        <taxon>Sphingomonadaceae</taxon>
        <taxon>Sphingomonas</taxon>
    </lineage>
</organism>
<feature type="chain" id="PRO_5040748732" evidence="2">
    <location>
        <begin position="20"/>
        <end position="88"/>
    </location>
</feature>
<feature type="compositionally biased region" description="Basic and acidic residues" evidence="1">
    <location>
        <begin position="63"/>
        <end position="82"/>
    </location>
</feature>
<comment type="caution">
    <text evidence="3">The sequence shown here is derived from an EMBL/GenBank/DDBJ whole genome shotgun (WGS) entry which is preliminary data.</text>
</comment>
<evidence type="ECO:0000256" key="2">
    <source>
        <dbReference type="SAM" id="SignalP"/>
    </source>
</evidence>
<dbReference type="EMBL" id="JAMLDX010000002">
    <property type="protein sequence ID" value="MCP3729589.1"/>
    <property type="molecule type" value="Genomic_DNA"/>
</dbReference>
<evidence type="ECO:0000313" key="3">
    <source>
        <dbReference type="EMBL" id="MCP3729589.1"/>
    </source>
</evidence>
<accession>A0A9X2HKL2</accession>
<dbReference type="RefSeq" id="WP_254291572.1">
    <property type="nucleotide sequence ID" value="NZ_JAMLDX010000002.1"/>
</dbReference>